<name>A0AAD4GYQ4_ASPNN</name>
<comment type="subcellular location">
    <subcellularLocation>
        <location evidence="1">Membrane</location>
        <topology evidence="1">Multi-pass membrane protein</topology>
    </subcellularLocation>
</comment>
<dbReference type="Gene3D" id="1.20.1250.20">
    <property type="entry name" value="MFS general substrate transporter like domains"/>
    <property type="match status" value="1"/>
</dbReference>
<evidence type="ECO:0000256" key="5">
    <source>
        <dbReference type="SAM" id="Phobius"/>
    </source>
</evidence>
<feature type="transmembrane region" description="Helical" evidence="5">
    <location>
        <begin position="398"/>
        <end position="421"/>
    </location>
</feature>
<feature type="domain" description="Major facilitator superfamily (MFS) profile" evidence="6">
    <location>
        <begin position="58"/>
        <end position="487"/>
    </location>
</feature>
<evidence type="ECO:0000256" key="4">
    <source>
        <dbReference type="ARBA" id="ARBA00023136"/>
    </source>
</evidence>
<dbReference type="SUPFAM" id="SSF103473">
    <property type="entry name" value="MFS general substrate transporter"/>
    <property type="match status" value="1"/>
</dbReference>
<comment type="caution">
    <text evidence="7">The sequence shown here is derived from an EMBL/GenBank/DDBJ whole genome shotgun (WGS) entry which is preliminary data.</text>
</comment>
<evidence type="ECO:0000259" key="6">
    <source>
        <dbReference type="PROSITE" id="PS50850"/>
    </source>
</evidence>
<feature type="transmembrane region" description="Helical" evidence="5">
    <location>
        <begin position="209"/>
        <end position="232"/>
    </location>
</feature>
<dbReference type="PROSITE" id="PS50850">
    <property type="entry name" value="MFS"/>
    <property type="match status" value="1"/>
</dbReference>
<feature type="transmembrane region" description="Helical" evidence="5">
    <location>
        <begin position="124"/>
        <end position="141"/>
    </location>
</feature>
<dbReference type="PANTHER" id="PTHR23502">
    <property type="entry name" value="MAJOR FACILITATOR SUPERFAMILY"/>
    <property type="match status" value="1"/>
</dbReference>
<feature type="transmembrane region" description="Helical" evidence="5">
    <location>
        <begin position="94"/>
        <end position="112"/>
    </location>
</feature>
<feature type="transmembrane region" description="Helical" evidence="5">
    <location>
        <begin position="286"/>
        <end position="307"/>
    </location>
</feature>
<dbReference type="Pfam" id="PF07690">
    <property type="entry name" value="MFS_1"/>
    <property type="match status" value="1"/>
</dbReference>
<proteinExistence type="predicted"/>
<evidence type="ECO:0000256" key="2">
    <source>
        <dbReference type="ARBA" id="ARBA00022692"/>
    </source>
</evidence>
<feature type="transmembrane region" description="Helical" evidence="5">
    <location>
        <begin position="433"/>
        <end position="451"/>
    </location>
</feature>
<keyword evidence="2 5" id="KW-0812">Transmembrane</keyword>
<evidence type="ECO:0000313" key="8">
    <source>
        <dbReference type="Proteomes" id="UP001194746"/>
    </source>
</evidence>
<sequence length="502" mass="54651">MDPEKIELSQVETVADTANGLESKRSVALDNHGLPLVPQPTAYKDDPLNWHPALKLAVTLQASWLALLGPMGAAAPNPAFVLMSEAFSMSVVEISYELTIFLVFAGIGPLLTSPFANGYGRRPIYLVGNLVAAVTNVAAGYCDSWAGIMVTRAFNGLGAGATIAMGAATICDLYFVHQRGVYMGIYTLFLTNGAHLAPLLGGFVANSLGWRACFFIPGYIQLGTFVVTLFCLPETLYSSAEDGAETTTPHRDQTYWENLLFKRSRVPGQPPRLQDFIRPFKMLKCVAILFPATLYMTCFGYGSVLFALTGAKLFTHLYGFTTPQTGLMLSIPLLIGCLIGEASAGWVTDWMSNRHARKNNGERLPEARLNAIWGTLLIPIGLIVEGVCLSHANTVGWIGAAFGMGIANLGLQIATTVIYAYTTDCYKPQSAEISTILNVFRQIFSCLISFYALPFGERVGIQYAWLTFALIIVVLLLPVLMLRISGRRWRSHPSQVPVAPRS</sequence>
<feature type="transmembrane region" description="Helical" evidence="5">
    <location>
        <begin position="183"/>
        <end position="203"/>
    </location>
</feature>
<accession>A0AAD4GYQ4</accession>
<feature type="transmembrane region" description="Helical" evidence="5">
    <location>
        <begin position="463"/>
        <end position="482"/>
    </location>
</feature>
<reference evidence="7" key="2">
    <citation type="submission" date="2020-02" db="EMBL/GenBank/DDBJ databases">
        <authorList>
            <person name="Gilchrist C.L.M."/>
            <person name="Chooi Y.-H."/>
        </authorList>
    </citation>
    <scope>NUCLEOTIDE SEQUENCE</scope>
    <source>
        <strain evidence="7">MST-FP2251</strain>
    </source>
</reference>
<dbReference type="GO" id="GO:0005886">
    <property type="term" value="C:plasma membrane"/>
    <property type="evidence" value="ECO:0007669"/>
    <property type="project" value="TreeGrafter"/>
</dbReference>
<feature type="transmembrane region" description="Helical" evidence="5">
    <location>
        <begin position="369"/>
        <end position="392"/>
    </location>
</feature>
<keyword evidence="4 5" id="KW-0472">Membrane</keyword>
<dbReference type="PANTHER" id="PTHR23502:SF181">
    <property type="entry name" value="MAJOR FACILITATOR SUPERFAMILY (MFS) PROFILE DOMAIN-CONTAINING PROTEIN"/>
    <property type="match status" value="1"/>
</dbReference>
<dbReference type="AlphaFoldDB" id="A0AAD4GYQ4"/>
<dbReference type="Proteomes" id="UP001194746">
    <property type="component" value="Unassembled WGS sequence"/>
</dbReference>
<protein>
    <recommendedName>
        <fullName evidence="6">Major facilitator superfamily (MFS) profile domain-containing protein</fullName>
    </recommendedName>
</protein>
<dbReference type="InterPro" id="IPR020846">
    <property type="entry name" value="MFS_dom"/>
</dbReference>
<dbReference type="InterPro" id="IPR036259">
    <property type="entry name" value="MFS_trans_sf"/>
</dbReference>
<reference evidence="7" key="1">
    <citation type="journal article" date="2019" name="Beilstein J. Org. Chem.">
        <title>Nanangenines: drimane sesquiterpenoids as the dominant metabolite cohort of a novel Australian fungus, Aspergillus nanangensis.</title>
        <authorList>
            <person name="Lacey H.J."/>
            <person name="Gilchrist C.L.M."/>
            <person name="Crombie A."/>
            <person name="Kalaitzis J.A."/>
            <person name="Vuong D."/>
            <person name="Rutledge P.J."/>
            <person name="Turner P."/>
            <person name="Pitt J.I."/>
            <person name="Lacey E."/>
            <person name="Chooi Y.H."/>
            <person name="Piggott A.M."/>
        </authorList>
    </citation>
    <scope>NUCLEOTIDE SEQUENCE</scope>
    <source>
        <strain evidence="7">MST-FP2251</strain>
    </source>
</reference>
<evidence type="ECO:0000256" key="1">
    <source>
        <dbReference type="ARBA" id="ARBA00004141"/>
    </source>
</evidence>
<dbReference type="InterPro" id="IPR011701">
    <property type="entry name" value="MFS"/>
</dbReference>
<keyword evidence="3 5" id="KW-1133">Transmembrane helix</keyword>
<organism evidence="7 8">
    <name type="scientific">Aspergillus nanangensis</name>
    <dbReference type="NCBI Taxonomy" id="2582783"/>
    <lineage>
        <taxon>Eukaryota</taxon>
        <taxon>Fungi</taxon>
        <taxon>Dikarya</taxon>
        <taxon>Ascomycota</taxon>
        <taxon>Pezizomycotina</taxon>
        <taxon>Eurotiomycetes</taxon>
        <taxon>Eurotiomycetidae</taxon>
        <taxon>Eurotiales</taxon>
        <taxon>Aspergillaceae</taxon>
        <taxon>Aspergillus</taxon>
        <taxon>Aspergillus subgen. Circumdati</taxon>
    </lineage>
</organism>
<evidence type="ECO:0000313" key="7">
    <source>
        <dbReference type="EMBL" id="KAF9894252.1"/>
    </source>
</evidence>
<dbReference type="GO" id="GO:0022857">
    <property type="term" value="F:transmembrane transporter activity"/>
    <property type="evidence" value="ECO:0007669"/>
    <property type="project" value="InterPro"/>
</dbReference>
<gene>
    <name evidence="7" type="ORF">FE257_007754</name>
</gene>
<evidence type="ECO:0000256" key="3">
    <source>
        <dbReference type="ARBA" id="ARBA00022989"/>
    </source>
</evidence>
<dbReference type="EMBL" id="VCAU01000004">
    <property type="protein sequence ID" value="KAF9894252.1"/>
    <property type="molecule type" value="Genomic_DNA"/>
</dbReference>
<feature type="transmembrane region" description="Helical" evidence="5">
    <location>
        <begin position="327"/>
        <end position="348"/>
    </location>
</feature>
<feature type="transmembrane region" description="Helical" evidence="5">
    <location>
        <begin position="153"/>
        <end position="176"/>
    </location>
</feature>
<keyword evidence="8" id="KW-1185">Reference proteome</keyword>